<dbReference type="PATRIC" id="fig|1423786.4.peg.1122"/>
<evidence type="ECO:0000313" key="2">
    <source>
        <dbReference type="Proteomes" id="UP000051010"/>
    </source>
</evidence>
<organism evidence="1 2">
    <name type="scientific">Lentilactobacillus parafarraginis DSM 18390 = JCM 14109</name>
    <dbReference type="NCBI Taxonomy" id="1423786"/>
    <lineage>
        <taxon>Bacteria</taxon>
        <taxon>Bacillati</taxon>
        <taxon>Bacillota</taxon>
        <taxon>Bacilli</taxon>
        <taxon>Lactobacillales</taxon>
        <taxon>Lactobacillaceae</taxon>
        <taxon>Lentilactobacillus</taxon>
    </lineage>
</organism>
<evidence type="ECO:0000313" key="1">
    <source>
        <dbReference type="EMBL" id="KRM44020.1"/>
    </source>
</evidence>
<dbReference type="AlphaFoldDB" id="A0A0R1YTE3"/>
<accession>A0A0R1YTE3</accession>
<dbReference type="EMBL" id="AZFZ01000022">
    <property type="protein sequence ID" value="KRM44020.1"/>
    <property type="molecule type" value="Genomic_DNA"/>
</dbReference>
<reference evidence="1 2" key="1">
    <citation type="journal article" date="2015" name="Genome Announc.">
        <title>Expanding the biotechnology potential of lactobacilli through comparative genomics of 213 strains and associated genera.</title>
        <authorList>
            <person name="Sun Z."/>
            <person name="Harris H.M."/>
            <person name="McCann A."/>
            <person name="Guo C."/>
            <person name="Argimon S."/>
            <person name="Zhang W."/>
            <person name="Yang X."/>
            <person name="Jeffery I.B."/>
            <person name="Cooney J.C."/>
            <person name="Kagawa T.F."/>
            <person name="Liu W."/>
            <person name="Song Y."/>
            <person name="Salvetti E."/>
            <person name="Wrobel A."/>
            <person name="Rasinkangas P."/>
            <person name="Parkhill J."/>
            <person name="Rea M.C."/>
            <person name="O'Sullivan O."/>
            <person name="Ritari J."/>
            <person name="Douillard F.P."/>
            <person name="Paul Ross R."/>
            <person name="Yang R."/>
            <person name="Briner A.E."/>
            <person name="Felis G.E."/>
            <person name="de Vos W.M."/>
            <person name="Barrangou R."/>
            <person name="Klaenhammer T.R."/>
            <person name="Caufield P.W."/>
            <person name="Cui Y."/>
            <person name="Zhang H."/>
            <person name="O'Toole P.W."/>
        </authorList>
    </citation>
    <scope>NUCLEOTIDE SEQUENCE [LARGE SCALE GENOMIC DNA]</scope>
    <source>
        <strain evidence="1 2">DSM 18390</strain>
    </source>
</reference>
<name>A0A0R1YTE3_9LACO</name>
<proteinExistence type="predicted"/>
<protein>
    <submittedName>
        <fullName evidence="1">Uncharacterized protein</fullName>
    </submittedName>
</protein>
<dbReference type="Gene3D" id="3.20.80.10">
    <property type="entry name" value="Regulatory factor, effector binding domain"/>
    <property type="match status" value="1"/>
</dbReference>
<dbReference type="InterPro" id="IPR011256">
    <property type="entry name" value="Reg_factor_effector_dom_sf"/>
</dbReference>
<gene>
    <name evidence="1" type="ORF">FD47_GL001056</name>
</gene>
<sequence>MMFNWETFEPDEYSRGETPSFVDLTERSYITATGHATDHTADESFLSLARAAAAVAKTISGGPETDIPVKNFKGYVPYPVQAVWQPAGDGEDFKIWIKQPLFIDEAAFNAAIKKTDLGDISADQIHFEHLAEGIEIQTISNGPVTADGKAAARLNAAIKVGGFKRLHEDTHREVYIDGLPLTASKQVILRFEIDPNGAVLDMVHN</sequence>
<dbReference type="Proteomes" id="UP000051010">
    <property type="component" value="Unassembled WGS sequence"/>
</dbReference>
<comment type="caution">
    <text evidence="1">The sequence shown here is derived from an EMBL/GenBank/DDBJ whole genome shotgun (WGS) entry which is preliminary data.</text>
</comment>